<keyword evidence="6" id="KW-1185">Reference proteome</keyword>
<name>A0ABC8S3V3_9AQUA</name>
<feature type="domain" description="F-box" evidence="1">
    <location>
        <begin position="1"/>
        <end position="45"/>
    </location>
</feature>
<protein>
    <recommendedName>
        <fullName evidence="1">F-box domain-containing protein</fullName>
    </recommendedName>
</protein>
<comment type="caution">
    <text evidence="2">The sequence shown here is derived from an EMBL/GenBank/DDBJ whole genome shotgun (WGS) entry which is preliminary data.</text>
</comment>
<dbReference type="Pfam" id="PF08268">
    <property type="entry name" value="FBA_3"/>
    <property type="match status" value="1"/>
</dbReference>
<dbReference type="InterPro" id="IPR050796">
    <property type="entry name" value="SCF_F-box_component"/>
</dbReference>
<accession>A0ABC8S3V3</accession>
<dbReference type="NCBIfam" id="TIGR01640">
    <property type="entry name" value="F_box_assoc_1"/>
    <property type="match status" value="1"/>
</dbReference>
<dbReference type="EMBL" id="CAUOFW020001925">
    <property type="protein sequence ID" value="CAK9149713.1"/>
    <property type="molecule type" value="Genomic_DNA"/>
</dbReference>
<dbReference type="SMART" id="SM00256">
    <property type="entry name" value="FBOX"/>
    <property type="match status" value="1"/>
</dbReference>
<dbReference type="SUPFAM" id="SSF81383">
    <property type="entry name" value="F-box domain"/>
    <property type="match status" value="1"/>
</dbReference>
<dbReference type="EMBL" id="CAUOFW020007069">
    <property type="protein sequence ID" value="CAK9177553.1"/>
    <property type="molecule type" value="Genomic_DNA"/>
</dbReference>
<reference evidence="2 6" key="1">
    <citation type="submission" date="2024-02" db="EMBL/GenBank/DDBJ databases">
        <authorList>
            <person name="Vignale AGUSTIN F."/>
            <person name="Sosa J E."/>
            <person name="Modenutti C."/>
        </authorList>
    </citation>
    <scope>NUCLEOTIDE SEQUENCE [LARGE SCALE GENOMIC DNA]</scope>
</reference>
<sequence length="430" mass="49236">MSDYFPRELLVEIVSRLPVKSLLRFRCVSKSWRSLISSSSFITTHLSHFTTTHHHLLIKHFSLSSNQENYSLYPDTSAPTFHHQPLSLKCPFKTKSNTFFRLVSTTHGLLCLSDDHFGYTSTLILWNPSLRKYVTLPQPRICYDSYGPYMFALGCGFDTNTNDYKVVRIAYVQHRPDSWEPNSGISPQEGYLVPPQVEVFSLRNNSWKPITSNIPQHRMVEYFWSSVFVNGAIHWLGYCLKKQEGQSYSNVIIGFDVGGEIFKDLSLPKMLVDEYPLNLSISVCGEMITVFQYDSWPKSQRCCVWVMKEYGVVESWSKQFTVELSNIYAVLGFRRNGEVLIAKSDGEVVLYNPKSNGVGKIEIRGGRDSFFVGNFAESLVLLDGGKHVNCYDEEEEEAVFRGEDRAMVGLLERTSSMHYAFAVHFLNNPY</sequence>
<dbReference type="InterPro" id="IPR001810">
    <property type="entry name" value="F-box_dom"/>
</dbReference>
<evidence type="ECO:0000259" key="1">
    <source>
        <dbReference type="PROSITE" id="PS50181"/>
    </source>
</evidence>
<evidence type="ECO:0000313" key="2">
    <source>
        <dbReference type="EMBL" id="CAK9149713.1"/>
    </source>
</evidence>
<dbReference type="EMBL" id="CAUOFW020007915">
    <property type="protein sequence ID" value="CAK9181034.1"/>
    <property type="molecule type" value="Genomic_DNA"/>
</dbReference>
<proteinExistence type="predicted"/>
<dbReference type="Pfam" id="PF00646">
    <property type="entry name" value="F-box"/>
    <property type="match status" value="1"/>
</dbReference>
<dbReference type="EMBL" id="CAUOFW020008860">
    <property type="protein sequence ID" value="CAK9184161.1"/>
    <property type="molecule type" value="Genomic_DNA"/>
</dbReference>
<dbReference type="InterPro" id="IPR036047">
    <property type="entry name" value="F-box-like_dom_sf"/>
</dbReference>
<evidence type="ECO:0000313" key="4">
    <source>
        <dbReference type="EMBL" id="CAK9181034.1"/>
    </source>
</evidence>
<evidence type="ECO:0000313" key="6">
    <source>
        <dbReference type="Proteomes" id="UP001642360"/>
    </source>
</evidence>
<dbReference type="Gene3D" id="1.20.1280.50">
    <property type="match status" value="1"/>
</dbReference>
<evidence type="ECO:0000313" key="3">
    <source>
        <dbReference type="EMBL" id="CAK9177553.1"/>
    </source>
</evidence>
<dbReference type="PANTHER" id="PTHR31672">
    <property type="entry name" value="BNACNNG10540D PROTEIN"/>
    <property type="match status" value="1"/>
</dbReference>
<gene>
    <name evidence="2" type="ORF">ILEXP_LOCUS17780</name>
    <name evidence="3" type="ORF">ILEXP_LOCUS47442</name>
    <name evidence="4" type="ORF">ILEXP_LOCUS51070</name>
    <name evidence="5" type="ORF">ILEXP_LOCUS54454</name>
</gene>
<dbReference type="PANTHER" id="PTHR31672:SF10">
    <property type="entry name" value="F-BOX DOMAIN-CONTAINING PROTEIN"/>
    <property type="match status" value="1"/>
</dbReference>
<dbReference type="AlphaFoldDB" id="A0ABC8S3V3"/>
<dbReference type="Proteomes" id="UP001642360">
    <property type="component" value="Unassembled WGS sequence"/>
</dbReference>
<dbReference type="InterPro" id="IPR017451">
    <property type="entry name" value="F-box-assoc_interact_dom"/>
</dbReference>
<evidence type="ECO:0000313" key="5">
    <source>
        <dbReference type="EMBL" id="CAK9184161.1"/>
    </source>
</evidence>
<dbReference type="InterPro" id="IPR013187">
    <property type="entry name" value="F-box-assoc_dom_typ3"/>
</dbReference>
<organism evidence="2 6">
    <name type="scientific">Ilex paraguariensis</name>
    <name type="common">yerba mate</name>
    <dbReference type="NCBI Taxonomy" id="185542"/>
    <lineage>
        <taxon>Eukaryota</taxon>
        <taxon>Viridiplantae</taxon>
        <taxon>Streptophyta</taxon>
        <taxon>Embryophyta</taxon>
        <taxon>Tracheophyta</taxon>
        <taxon>Spermatophyta</taxon>
        <taxon>Magnoliopsida</taxon>
        <taxon>eudicotyledons</taxon>
        <taxon>Gunneridae</taxon>
        <taxon>Pentapetalae</taxon>
        <taxon>asterids</taxon>
        <taxon>campanulids</taxon>
        <taxon>Aquifoliales</taxon>
        <taxon>Aquifoliaceae</taxon>
        <taxon>Ilex</taxon>
    </lineage>
</organism>
<dbReference type="PROSITE" id="PS50181">
    <property type="entry name" value="FBOX"/>
    <property type="match status" value="1"/>
</dbReference>